<evidence type="ECO:0000256" key="1">
    <source>
        <dbReference type="SAM" id="SignalP"/>
    </source>
</evidence>
<feature type="signal peptide" evidence="1">
    <location>
        <begin position="1"/>
        <end position="20"/>
    </location>
</feature>
<feature type="chain" id="PRO_5043844183" description="Apple domain-containing protein" evidence="1">
    <location>
        <begin position="21"/>
        <end position="356"/>
    </location>
</feature>
<protein>
    <recommendedName>
        <fullName evidence="4">Apple domain-containing protein</fullName>
    </recommendedName>
</protein>
<keyword evidence="3" id="KW-1185">Reference proteome</keyword>
<evidence type="ECO:0000313" key="2">
    <source>
        <dbReference type="EMBL" id="KAK6529075.1"/>
    </source>
</evidence>
<reference evidence="2 3" key="1">
    <citation type="submission" date="2019-10" db="EMBL/GenBank/DDBJ databases">
        <authorList>
            <person name="Palmer J.M."/>
        </authorList>
    </citation>
    <scope>NUCLEOTIDE SEQUENCE [LARGE SCALE GENOMIC DNA]</scope>
    <source>
        <strain evidence="2 3">TWF694</strain>
    </source>
</reference>
<dbReference type="Proteomes" id="UP001365542">
    <property type="component" value="Unassembled WGS sequence"/>
</dbReference>
<comment type="caution">
    <text evidence="2">The sequence shown here is derived from an EMBL/GenBank/DDBJ whole genome shotgun (WGS) entry which is preliminary data.</text>
</comment>
<keyword evidence="1" id="KW-0732">Signal</keyword>
<proteinExistence type="predicted"/>
<dbReference type="AlphaFoldDB" id="A0AAV9WYX1"/>
<organism evidence="2 3">
    <name type="scientific">Orbilia ellipsospora</name>
    <dbReference type="NCBI Taxonomy" id="2528407"/>
    <lineage>
        <taxon>Eukaryota</taxon>
        <taxon>Fungi</taxon>
        <taxon>Dikarya</taxon>
        <taxon>Ascomycota</taxon>
        <taxon>Pezizomycotina</taxon>
        <taxon>Orbiliomycetes</taxon>
        <taxon>Orbiliales</taxon>
        <taxon>Orbiliaceae</taxon>
        <taxon>Orbilia</taxon>
    </lineage>
</organism>
<evidence type="ECO:0000313" key="3">
    <source>
        <dbReference type="Proteomes" id="UP001365542"/>
    </source>
</evidence>
<dbReference type="EMBL" id="JAVHJO010000014">
    <property type="protein sequence ID" value="KAK6529075.1"/>
    <property type="molecule type" value="Genomic_DNA"/>
</dbReference>
<evidence type="ECO:0008006" key="4">
    <source>
        <dbReference type="Google" id="ProtNLM"/>
    </source>
</evidence>
<gene>
    <name evidence="2" type="ORF">TWF694_004293</name>
</gene>
<accession>A0AAV9WYX1</accession>
<name>A0AAV9WYX1_9PEZI</name>
<sequence>MRFDLLTLLATPAITGLIEGAAASAYLTCKPAAKSCATLQYEAAPCSTLFAKSKIARPKCTVTPAAVTITQKVTPTVTSTIVVTATNVVTVTTTPPGITITETEQTTEYATSTVTETDDITTIETDLATSTSTLGIPGATCSRVNNKRQAKFEEIGKRANIPSCCSCFLTQTTTAGRPTKIVTQTQAKVTIKKTSTKVITKTVTVDGTPNTSTAHTTITIASVISATTTVTKTATATETDTSVVSILPPSLCGDPFTFNGRNAFTYLGVVASNDGDGITTVSDCCTKCYLTTNCANYVFDNSANTCTIYLVTATAPTDGCVNDACPYGHVQGTFIIQPTNLLYGPGPCGGGITRVN</sequence>